<dbReference type="GO" id="GO:0000976">
    <property type="term" value="F:transcription cis-regulatory region binding"/>
    <property type="evidence" value="ECO:0007669"/>
    <property type="project" value="TreeGrafter"/>
</dbReference>
<organism evidence="11 12">
    <name type="scientific">Ammoniphilus oxalaticus</name>
    <dbReference type="NCBI Taxonomy" id="66863"/>
    <lineage>
        <taxon>Bacteria</taxon>
        <taxon>Bacillati</taxon>
        <taxon>Bacillota</taxon>
        <taxon>Bacilli</taxon>
        <taxon>Bacillales</taxon>
        <taxon>Paenibacillaceae</taxon>
        <taxon>Aneurinibacillus group</taxon>
        <taxon>Ammoniphilus</taxon>
    </lineage>
</organism>
<dbReference type="Gene3D" id="3.30.1490.190">
    <property type="match status" value="1"/>
</dbReference>
<evidence type="ECO:0000256" key="5">
    <source>
        <dbReference type="ARBA" id="ARBA00022833"/>
    </source>
</evidence>
<feature type="binding site" evidence="9">
    <location>
        <position position="99"/>
    </location>
    <ligand>
        <name>Zn(2+)</name>
        <dbReference type="ChEBI" id="CHEBI:29105"/>
    </ligand>
</feature>
<dbReference type="GO" id="GO:1900376">
    <property type="term" value="P:regulation of secondary metabolite biosynthetic process"/>
    <property type="evidence" value="ECO:0007669"/>
    <property type="project" value="TreeGrafter"/>
</dbReference>
<keyword evidence="12" id="KW-1185">Reference proteome</keyword>
<keyword evidence="7" id="KW-0238">DNA-binding</keyword>
<sequence length="138" mass="16166">MNVNKAIDLLKQEGYKFTDKREELIRIFAKQKRYMTAKEVLDFMKDAFPSLSFDTIYRNLSLFSELGIIEETELNGERRYRFQCSGADEHHHHVICLSCGKTKHLEACPLEKMVEPSDDFVITGHKFEIYGYCKTCEI</sequence>
<dbReference type="EMBL" id="MCHY01000008">
    <property type="protein sequence ID" value="RKD23962.1"/>
    <property type="molecule type" value="Genomic_DNA"/>
</dbReference>
<dbReference type="InterPro" id="IPR043135">
    <property type="entry name" value="Fur_C"/>
</dbReference>
<gene>
    <name evidence="11" type="ORF">BEP19_05950</name>
</gene>
<keyword evidence="9" id="KW-0479">Metal-binding</keyword>
<keyword evidence="8" id="KW-0804">Transcription</keyword>
<evidence type="ECO:0000256" key="2">
    <source>
        <dbReference type="ARBA" id="ARBA00007957"/>
    </source>
</evidence>
<feature type="binding site" evidence="9">
    <location>
        <position position="96"/>
    </location>
    <ligand>
        <name>Zn(2+)</name>
        <dbReference type="ChEBI" id="CHEBI:29105"/>
    </ligand>
</feature>
<keyword evidence="4" id="KW-0678">Repressor</keyword>
<dbReference type="Gene3D" id="1.10.10.10">
    <property type="entry name" value="Winged helix-like DNA-binding domain superfamily/Winged helix DNA-binding domain"/>
    <property type="match status" value="1"/>
</dbReference>
<dbReference type="CDD" id="cd07153">
    <property type="entry name" value="Fur_like"/>
    <property type="match status" value="1"/>
</dbReference>
<dbReference type="GO" id="GO:0008270">
    <property type="term" value="F:zinc ion binding"/>
    <property type="evidence" value="ECO:0007669"/>
    <property type="project" value="TreeGrafter"/>
</dbReference>
<dbReference type="AlphaFoldDB" id="A0A419SJ32"/>
<protein>
    <submittedName>
        <fullName evidence="11">Transcriptional repressor</fullName>
    </submittedName>
</protein>
<dbReference type="InterPro" id="IPR036390">
    <property type="entry name" value="WH_DNA-bd_sf"/>
</dbReference>
<keyword evidence="5 9" id="KW-0862">Zinc</keyword>
<evidence type="ECO:0000256" key="10">
    <source>
        <dbReference type="PIRSR" id="PIRSR602481-2"/>
    </source>
</evidence>
<dbReference type="OrthoDB" id="8659436at2"/>
<dbReference type="Proteomes" id="UP000284219">
    <property type="component" value="Unassembled WGS sequence"/>
</dbReference>
<dbReference type="GO" id="GO:0005737">
    <property type="term" value="C:cytoplasm"/>
    <property type="evidence" value="ECO:0007669"/>
    <property type="project" value="UniProtKB-SubCell"/>
</dbReference>
<dbReference type="GO" id="GO:0045892">
    <property type="term" value="P:negative regulation of DNA-templated transcription"/>
    <property type="evidence" value="ECO:0007669"/>
    <property type="project" value="TreeGrafter"/>
</dbReference>
<evidence type="ECO:0000256" key="3">
    <source>
        <dbReference type="ARBA" id="ARBA00022490"/>
    </source>
</evidence>
<dbReference type="InterPro" id="IPR002481">
    <property type="entry name" value="FUR"/>
</dbReference>
<dbReference type="PANTHER" id="PTHR33202:SF1">
    <property type="entry name" value="FERRIC UPTAKE REGULATION PROTEIN"/>
    <property type="match status" value="1"/>
</dbReference>
<feature type="binding site" evidence="10">
    <location>
        <position position="111"/>
    </location>
    <ligand>
        <name>Fe cation</name>
        <dbReference type="ChEBI" id="CHEBI:24875"/>
    </ligand>
</feature>
<evidence type="ECO:0000256" key="6">
    <source>
        <dbReference type="ARBA" id="ARBA00023015"/>
    </source>
</evidence>
<evidence type="ECO:0000256" key="4">
    <source>
        <dbReference type="ARBA" id="ARBA00022491"/>
    </source>
</evidence>
<proteinExistence type="inferred from homology"/>
<dbReference type="RefSeq" id="WP_120189195.1">
    <property type="nucleotide sequence ID" value="NZ_MCHY01000008.1"/>
</dbReference>
<keyword evidence="3" id="KW-0963">Cytoplasm</keyword>
<keyword evidence="10" id="KW-0408">Iron</keyword>
<comment type="similarity">
    <text evidence="2">Belongs to the Fur family.</text>
</comment>
<feature type="binding site" evidence="9">
    <location>
        <position position="136"/>
    </location>
    <ligand>
        <name>Zn(2+)</name>
        <dbReference type="ChEBI" id="CHEBI:29105"/>
    </ligand>
</feature>
<comment type="cofactor">
    <cofactor evidence="10">
        <name>Mn(2+)</name>
        <dbReference type="ChEBI" id="CHEBI:29035"/>
    </cofactor>
    <cofactor evidence="10">
        <name>Fe(2+)</name>
        <dbReference type="ChEBI" id="CHEBI:29033"/>
    </cofactor>
    <text evidence="10">Binds 1 Mn(2+) or Fe(2+) ion per subunit.</text>
</comment>
<dbReference type="PANTHER" id="PTHR33202">
    <property type="entry name" value="ZINC UPTAKE REGULATION PROTEIN"/>
    <property type="match status" value="1"/>
</dbReference>
<evidence type="ECO:0000313" key="12">
    <source>
        <dbReference type="Proteomes" id="UP000284219"/>
    </source>
</evidence>
<comment type="cofactor">
    <cofactor evidence="9">
        <name>Zn(2+)</name>
        <dbReference type="ChEBI" id="CHEBI:29105"/>
    </cofactor>
    <text evidence="9">Binds 1 zinc ion per subunit.</text>
</comment>
<evidence type="ECO:0000256" key="1">
    <source>
        <dbReference type="ARBA" id="ARBA00004496"/>
    </source>
</evidence>
<evidence type="ECO:0000256" key="7">
    <source>
        <dbReference type="ARBA" id="ARBA00023125"/>
    </source>
</evidence>
<comment type="subcellular location">
    <subcellularLocation>
        <location evidence="1">Cytoplasm</location>
    </subcellularLocation>
</comment>
<evidence type="ECO:0000256" key="8">
    <source>
        <dbReference type="ARBA" id="ARBA00023163"/>
    </source>
</evidence>
<keyword evidence="6" id="KW-0805">Transcription regulation</keyword>
<dbReference type="Pfam" id="PF01475">
    <property type="entry name" value="FUR"/>
    <property type="match status" value="1"/>
</dbReference>
<feature type="binding site" evidence="10">
    <location>
        <position position="125"/>
    </location>
    <ligand>
        <name>Fe cation</name>
        <dbReference type="ChEBI" id="CHEBI:24875"/>
    </ligand>
</feature>
<evidence type="ECO:0000313" key="11">
    <source>
        <dbReference type="EMBL" id="RKD23962.1"/>
    </source>
</evidence>
<name>A0A419SJ32_9BACL</name>
<dbReference type="InterPro" id="IPR036388">
    <property type="entry name" value="WH-like_DNA-bd_sf"/>
</dbReference>
<dbReference type="SUPFAM" id="SSF46785">
    <property type="entry name" value="Winged helix' DNA-binding domain"/>
    <property type="match status" value="1"/>
</dbReference>
<comment type="caution">
    <text evidence="11">The sequence shown here is derived from an EMBL/GenBank/DDBJ whole genome shotgun (WGS) entry which is preliminary data.</text>
</comment>
<feature type="binding site" evidence="9">
    <location>
        <position position="133"/>
    </location>
    <ligand>
        <name>Zn(2+)</name>
        <dbReference type="ChEBI" id="CHEBI:29105"/>
    </ligand>
</feature>
<feature type="binding site" evidence="10">
    <location>
        <position position="90"/>
    </location>
    <ligand>
        <name>Fe cation</name>
        <dbReference type="ChEBI" id="CHEBI:24875"/>
    </ligand>
</feature>
<accession>A0A419SJ32</accession>
<evidence type="ECO:0000256" key="9">
    <source>
        <dbReference type="PIRSR" id="PIRSR602481-1"/>
    </source>
</evidence>
<dbReference type="GO" id="GO:0003700">
    <property type="term" value="F:DNA-binding transcription factor activity"/>
    <property type="evidence" value="ECO:0007669"/>
    <property type="project" value="InterPro"/>
</dbReference>
<reference evidence="11 12" key="1">
    <citation type="submission" date="2016-08" db="EMBL/GenBank/DDBJ databases">
        <title>Novel Firmicute Genomes.</title>
        <authorList>
            <person name="Poppleton D.I."/>
            <person name="Gribaldo S."/>
        </authorList>
    </citation>
    <scope>NUCLEOTIDE SEQUENCE [LARGE SCALE GENOMIC DNA]</scope>
    <source>
        <strain evidence="11 12">RAOx-1</strain>
    </source>
</reference>